<name>A0A7R8YYB1_HERIL</name>
<dbReference type="InterPro" id="IPR053077">
    <property type="entry name" value="MARVEL_domain_protein_3"/>
</dbReference>
<evidence type="ECO:0000313" key="2">
    <source>
        <dbReference type="EMBL" id="CAD7089898.1"/>
    </source>
</evidence>
<evidence type="ECO:0000313" key="3">
    <source>
        <dbReference type="Proteomes" id="UP000594454"/>
    </source>
</evidence>
<organism evidence="2 3">
    <name type="scientific">Hermetia illucens</name>
    <name type="common">Black soldier fly</name>
    <dbReference type="NCBI Taxonomy" id="343691"/>
    <lineage>
        <taxon>Eukaryota</taxon>
        <taxon>Metazoa</taxon>
        <taxon>Ecdysozoa</taxon>
        <taxon>Arthropoda</taxon>
        <taxon>Hexapoda</taxon>
        <taxon>Insecta</taxon>
        <taxon>Pterygota</taxon>
        <taxon>Neoptera</taxon>
        <taxon>Endopterygota</taxon>
        <taxon>Diptera</taxon>
        <taxon>Brachycera</taxon>
        <taxon>Stratiomyomorpha</taxon>
        <taxon>Stratiomyidae</taxon>
        <taxon>Hermetiinae</taxon>
        <taxon>Hermetia</taxon>
    </lineage>
</organism>
<accession>A0A7R8YYB1</accession>
<keyword evidence="1" id="KW-1133">Transmembrane helix</keyword>
<evidence type="ECO:0000256" key="1">
    <source>
        <dbReference type="SAM" id="Phobius"/>
    </source>
</evidence>
<reference evidence="2 3" key="1">
    <citation type="submission" date="2020-11" db="EMBL/GenBank/DDBJ databases">
        <authorList>
            <person name="Wallbank WR R."/>
            <person name="Pardo Diaz C."/>
            <person name="Kozak K."/>
            <person name="Martin S."/>
            <person name="Jiggins C."/>
            <person name="Moest M."/>
            <person name="Warren A I."/>
            <person name="Generalovic N T."/>
            <person name="Byers J.R.P. K."/>
            <person name="Montejo-Kovacevich G."/>
            <person name="Yen C E."/>
        </authorList>
    </citation>
    <scope>NUCLEOTIDE SEQUENCE [LARGE SCALE GENOMIC DNA]</scope>
</reference>
<dbReference type="Pfam" id="PF15860">
    <property type="entry name" value="DUF4728"/>
    <property type="match status" value="1"/>
</dbReference>
<dbReference type="InParanoid" id="A0A7R8YYB1"/>
<gene>
    <name evidence="2" type="ORF">HERILL_LOCUS12417</name>
</gene>
<dbReference type="Proteomes" id="UP000594454">
    <property type="component" value="Chromosome 5"/>
</dbReference>
<feature type="transmembrane region" description="Helical" evidence="1">
    <location>
        <begin position="12"/>
        <end position="36"/>
    </location>
</feature>
<protein>
    <submittedName>
        <fullName evidence="2">Uncharacterized protein</fullName>
    </submittedName>
</protein>
<dbReference type="AlphaFoldDB" id="A0A7R8YYB1"/>
<dbReference type="PANTHER" id="PTHR34609:SF17">
    <property type="entry name" value="GEO08273P1-RELATED"/>
    <property type="match status" value="1"/>
</dbReference>
<feature type="transmembrane region" description="Helical" evidence="1">
    <location>
        <begin position="88"/>
        <end position="108"/>
    </location>
</feature>
<keyword evidence="1" id="KW-0812">Transmembrane</keyword>
<dbReference type="PANTHER" id="PTHR34609">
    <property type="entry name" value="GEO08273P1-RELATED"/>
    <property type="match status" value="1"/>
</dbReference>
<dbReference type="InterPro" id="IPR031720">
    <property type="entry name" value="DUF4728"/>
</dbReference>
<feature type="transmembrane region" description="Helical" evidence="1">
    <location>
        <begin position="56"/>
        <end position="76"/>
    </location>
</feature>
<dbReference type="EMBL" id="LR899013">
    <property type="protein sequence ID" value="CAD7089898.1"/>
    <property type="molecule type" value="Genomic_DNA"/>
</dbReference>
<keyword evidence="1" id="KW-0472">Membrane</keyword>
<sequence length="174" mass="20015">MAIFKKFCFCMSLEVGSVVIGCLGILEGIVYTIVILMNFQSRLWPHGIEEPYNIDYLRVLLAIAQVVCSVQLVISVECQRSACTLPWLVVNFCDLVDRLVFLLSVTFGGKQTVEVDVREIALGILFMVLIFEIWFYCWLCVLCFYLELRKVIQKSELDMYPIDLDNIDADMYLV</sequence>
<feature type="transmembrane region" description="Helical" evidence="1">
    <location>
        <begin position="120"/>
        <end position="146"/>
    </location>
</feature>
<proteinExistence type="predicted"/>
<keyword evidence="3" id="KW-1185">Reference proteome</keyword>